<feature type="transmembrane region" description="Helical" evidence="5">
    <location>
        <begin position="190"/>
        <end position="211"/>
    </location>
</feature>
<feature type="transmembrane region" description="Helical" evidence="5">
    <location>
        <begin position="36"/>
        <end position="54"/>
    </location>
</feature>
<dbReference type="Pfam" id="PF07690">
    <property type="entry name" value="MFS_1"/>
    <property type="match status" value="1"/>
</dbReference>
<organism evidence="6 7">
    <name type="scientific">Phytohabitans aurantiacus</name>
    <dbReference type="NCBI Taxonomy" id="3016789"/>
    <lineage>
        <taxon>Bacteria</taxon>
        <taxon>Bacillati</taxon>
        <taxon>Actinomycetota</taxon>
        <taxon>Actinomycetes</taxon>
        <taxon>Micromonosporales</taxon>
        <taxon>Micromonosporaceae</taxon>
    </lineage>
</organism>
<keyword evidence="2 5" id="KW-0812">Transmembrane</keyword>
<sequence>MSALHYIFLAQGACFATLVSRIPAMRDRFAIDDLRLGVVLAVVPLIAGVGSLAADRLAPRFCVVRLLRIATPVTCACLAAIGTVYSLAVLLMVLALFGLALGVVDATMNAHGVAVQESAGRAMMSGLHAAYSLGGILGSVAAAAATGVPLAIFFGVVGAVACVGCLAMGTRLKPASRPPTDRSSPDPPGVWRRTAIIGAAMLALFIVDSAVSNWGATYLRAVLSAPEHLAALTYGGFAGAALLGRAIGDGAVERFGGTRVVGGGGLLGAAGLLLVISAGTPATGLAGFAVAGFGLSVIAPQAFVAAARAVPQRPGTAIARVNVCVYAGFVLGAPLIGAISALASLRTAFAGALVLVIALTVAAPQLGSAGPGDPTERPADTDGES</sequence>
<evidence type="ECO:0000313" key="6">
    <source>
        <dbReference type="EMBL" id="GLI01039.1"/>
    </source>
</evidence>
<evidence type="ECO:0000256" key="5">
    <source>
        <dbReference type="SAM" id="Phobius"/>
    </source>
</evidence>
<dbReference type="Gene3D" id="1.20.1250.20">
    <property type="entry name" value="MFS general substrate transporter like domains"/>
    <property type="match status" value="2"/>
</dbReference>
<proteinExistence type="predicted"/>
<dbReference type="PANTHER" id="PTHR23514:SF13">
    <property type="entry name" value="INNER MEMBRANE PROTEIN YBJJ"/>
    <property type="match status" value="1"/>
</dbReference>
<protein>
    <submittedName>
        <fullName evidence="6">MFS transporter</fullName>
    </submittedName>
</protein>
<evidence type="ECO:0000256" key="2">
    <source>
        <dbReference type="ARBA" id="ARBA00022692"/>
    </source>
</evidence>
<feature type="transmembrane region" description="Helical" evidence="5">
    <location>
        <begin position="285"/>
        <end position="307"/>
    </location>
</feature>
<name>A0ABQ5R2N1_9ACTN</name>
<comment type="subcellular location">
    <subcellularLocation>
        <location evidence="1">Membrane</location>
        <topology evidence="1">Multi-pass membrane protein</topology>
    </subcellularLocation>
</comment>
<comment type="caution">
    <text evidence="6">The sequence shown here is derived from an EMBL/GenBank/DDBJ whole genome shotgun (WGS) entry which is preliminary data.</text>
</comment>
<dbReference type="RefSeq" id="WP_281901736.1">
    <property type="nucleotide sequence ID" value="NZ_BSDI01000040.1"/>
</dbReference>
<dbReference type="InterPro" id="IPR036259">
    <property type="entry name" value="MFS_trans_sf"/>
</dbReference>
<keyword evidence="4 5" id="KW-0472">Membrane</keyword>
<dbReference type="CDD" id="cd17393">
    <property type="entry name" value="MFS_MosC_like"/>
    <property type="match status" value="1"/>
</dbReference>
<dbReference type="InterPro" id="IPR051788">
    <property type="entry name" value="MFS_Transporter"/>
</dbReference>
<accession>A0ABQ5R2N1</accession>
<evidence type="ECO:0000256" key="1">
    <source>
        <dbReference type="ARBA" id="ARBA00004141"/>
    </source>
</evidence>
<dbReference type="EMBL" id="BSDI01000040">
    <property type="protein sequence ID" value="GLI01039.1"/>
    <property type="molecule type" value="Genomic_DNA"/>
</dbReference>
<dbReference type="PANTHER" id="PTHR23514">
    <property type="entry name" value="BYPASS OF STOP CODON PROTEIN 6"/>
    <property type="match status" value="1"/>
</dbReference>
<evidence type="ECO:0000313" key="7">
    <source>
        <dbReference type="Proteomes" id="UP001144280"/>
    </source>
</evidence>
<gene>
    <name evidence="6" type="ORF">Pa4123_63150</name>
</gene>
<feature type="transmembrane region" description="Helical" evidence="5">
    <location>
        <begin position="348"/>
        <end position="367"/>
    </location>
</feature>
<reference evidence="6" key="1">
    <citation type="submission" date="2022-12" db="EMBL/GenBank/DDBJ databases">
        <title>New Phytohabitans aurantiacus sp. RD004123 nov., an actinomycete isolated from soil.</title>
        <authorList>
            <person name="Triningsih D.W."/>
            <person name="Harunari E."/>
            <person name="Igarashi Y."/>
        </authorList>
    </citation>
    <scope>NUCLEOTIDE SEQUENCE</scope>
    <source>
        <strain evidence="6">RD004123</strain>
    </source>
</reference>
<dbReference type="InterPro" id="IPR011701">
    <property type="entry name" value="MFS"/>
</dbReference>
<feature type="transmembrane region" description="Helical" evidence="5">
    <location>
        <begin position="231"/>
        <end position="248"/>
    </location>
</feature>
<keyword evidence="3 5" id="KW-1133">Transmembrane helix</keyword>
<evidence type="ECO:0000256" key="4">
    <source>
        <dbReference type="ARBA" id="ARBA00023136"/>
    </source>
</evidence>
<evidence type="ECO:0000256" key="3">
    <source>
        <dbReference type="ARBA" id="ARBA00022989"/>
    </source>
</evidence>
<feature type="transmembrane region" description="Helical" evidence="5">
    <location>
        <begin position="150"/>
        <end position="169"/>
    </location>
</feature>
<dbReference type="Proteomes" id="UP001144280">
    <property type="component" value="Unassembled WGS sequence"/>
</dbReference>
<feature type="transmembrane region" description="Helical" evidence="5">
    <location>
        <begin position="260"/>
        <end position="279"/>
    </location>
</feature>
<feature type="transmembrane region" description="Helical" evidence="5">
    <location>
        <begin position="122"/>
        <end position="144"/>
    </location>
</feature>
<keyword evidence="7" id="KW-1185">Reference proteome</keyword>
<dbReference type="SUPFAM" id="SSF103473">
    <property type="entry name" value="MFS general substrate transporter"/>
    <property type="match status" value="1"/>
</dbReference>
<feature type="transmembrane region" description="Helical" evidence="5">
    <location>
        <begin position="66"/>
        <end position="85"/>
    </location>
</feature>
<feature type="transmembrane region" description="Helical" evidence="5">
    <location>
        <begin position="319"/>
        <end position="342"/>
    </location>
</feature>